<reference evidence="6" key="1">
    <citation type="submission" date="2023-07" db="EMBL/GenBank/DDBJ databases">
        <title>Brevundimonas soil sp. nov., isolated from the soil of chemical plant.</title>
        <authorList>
            <person name="Wu N."/>
        </authorList>
    </citation>
    <scope>NUCLEOTIDE SEQUENCE</scope>
    <source>
        <strain evidence="6">XZ-24</strain>
    </source>
</reference>
<accession>A0ABT8SLJ9</accession>
<dbReference type="RefSeq" id="WP_302109864.1">
    <property type="nucleotide sequence ID" value="NZ_JAUKTR010000003.1"/>
</dbReference>
<dbReference type="EMBL" id="JAUKTR010000003">
    <property type="protein sequence ID" value="MDO1559435.1"/>
    <property type="molecule type" value="Genomic_DNA"/>
</dbReference>
<keyword evidence="1" id="KW-0732">Signal</keyword>
<dbReference type="Pfam" id="PF09864">
    <property type="entry name" value="MliC"/>
    <property type="match status" value="1"/>
</dbReference>
<evidence type="ECO:0000259" key="5">
    <source>
        <dbReference type="Pfam" id="PF09864"/>
    </source>
</evidence>
<name>A0ABT8SLJ9_9CAUL</name>
<evidence type="ECO:0000256" key="2">
    <source>
        <dbReference type="ARBA" id="ARBA00023136"/>
    </source>
</evidence>
<comment type="caution">
    <text evidence="6">The sequence shown here is derived from an EMBL/GenBank/DDBJ whole genome shotgun (WGS) entry which is preliminary data.</text>
</comment>
<protein>
    <submittedName>
        <fullName evidence="6">MliC family protein</fullName>
    </submittedName>
</protein>
<sequence>MRHVLLAFLMLGLVGLMIAACSREAPPTAREVEARALAVKRDSRTGAERQEAAVTRLIRTQYVCVDGQALNVTFDNAREMATIRKSDGTAVDLRQERAADGIWYRSDTHELRGRGDTAVWTRPAAEPVNCRAVA</sequence>
<dbReference type="InterPro" id="IPR036328">
    <property type="entry name" value="MliC_sf"/>
</dbReference>
<gene>
    <name evidence="6" type="ORF">Q0812_08345</name>
</gene>
<evidence type="ECO:0000256" key="3">
    <source>
        <dbReference type="ARBA" id="ARBA00023139"/>
    </source>
</evidence>
<dbReference type="SUPFAM" id="SSF141488">
    <property type="entry name" value="YdhA-like"/>
    <property type="match status" value="1"/>
</dbReference>
<evidence type="ECO:0000256" key="4">
    <source>
        <dbReference type="ARBA" id="ARBA00023288"/>
    </source>
</evidence>
<keyword evidence="3" id="KW-0564">Palmitate</keyword>
<evidence type="ECO:0000256" key="1">
    <source>
        <dbReference type="ARBA" id="ARBA00022729"/>
    </source>
</evidence>
<dbReference type="InterPro" id="IPR018660">
    <property type="entry name" value="MliC"/>
</dbReference>
<dbReference type="PROSITE" id="PS51257">
    <property type="entry name" value="PROKAR_LIPOPROTEIN"/>
    <property type="match status" value="1"/>
</dbReference>
<evidence type="ECO:0000313" key="7">
    <source>
        <dbReference type="Proteomes" id="UP001169063"/>
    </source>
</evidence>
<dbReference type="Proteomes" id="UP001169063">
    <property type="component" value="Unassembled WGS sequence"/>
</dbReference>
<keyword evidence="7" id="KW-1185">Reference proteome</keyword>
<dbReference type="Gene3D" id="2.40.128.200">
    <property type="match status" value="1"/>
</dbReference>
<keyword evidence="2" id="KW-0472">Membrane</keyword>
<feature type="domain" description="C-type lysozyme inhibitor" evidence="5">
    <location>
        <begin position="62"/>
        <end position="128"/>
    </location>
</feature>
<evidence type="ECO:0000313" key="6">
    <source>
        <dbReference type="EMBL" id="MDO1559435.1"/>
    </source>
</evidence>
<proteinExistence type="predicted"/>
<organism evidence="6 7">
    <name type="scientific">Peiella sedimenti</name>
    <dbReference type="NCBI Taxonomy" id="3061083"/>
    <lineage>
        <taxon>Bacteria</taxon>
        <taxon>Pseudomonadati</taxon>
        <taxon>Pseudomonadota</taxon>
        <taxon>Alphaproteobacteria</taxon>
        <taxon>Caulobacterales</taxon>
        <taxon>Caulobacteraceae</taxon>
        <taxon>Peiella</taxon>
    </lineage>
</organism>
<keyword evidence="4" id="KW-0449">Lipoprotein</keyword>